<reference evidence="1" key="1">
    <citation type="journal article" date="2023" name="IScience">
        <title>Live-bearing cockroach genome reveals convergent evolutionary mechanisms linked to viviparity in insects and beyond.</title>
        <authorList>
            <person name="Fouks B."/>
            <person name="Harrison M.C."/>
            <person name="Mikhailova A.A."/>
            <person name="Marchal E."/>
            <person name="English S."/>
            <person name="Carruthers M."/>
            <person name="Jennings E.C."/>
            <person name="Chiamaka E.L."/>
            <person name="Frigard R.A."/>
            <person name="Pippel M."/>
            <person name="Attardo G.M."/>
            <person name="Benoit J.B."/>
            <person name="Bornberg-Bauer E."/>
            <person name="Tobe S.S."/>
        </authorList>
    </citation>
    <scope>NUCLEOTIDE SEQUENCE</scope>
    <source>
        <strain evidence="1">Stay&amp;Tobe</strain>
    </source>
</reference>
<feature type="non-terminal residue" evidence="1">
    <location>
        <position position="1"/>
    </location>
</feature>
<accession>A0AAD8ER00</accession>
<protein>
    <submittedName>
        <fullName evidence="1">Uncharacterized protein</fullName>
    </submittedName>
</protein>
<proteinExistence type="predicted"/>
<comment type="caution">
    <text evidence="1">The sequence shown here is derived from an EMBL/GenBank/DDBJ whole genome shotgun (WGS) entry which is preliminary data.</text>
</comment>
<sequence>IDFVNVDVFDCKIKTKMTRTRLGYIEDLQPGISLFERQYSEKQLTKLGTSAVYANKLVTDESIIEFNAIFNSQISLVYGMKKMIHTCIIRRNNQFEASSPVRLSTSGVFQLGQTLYENKYNYSTNIRKMYGRLEHPSVMENGRKPAPKLVKWPNTSPNRSVNKVVNCVNSTAASNREHKILTFRGFLIINPWIEPSRTNPVPRVSQQWGLYP</sequence>
<evidence type="ECO:0000313" key="2">
    <source>
        <dbReference type="Proteomes" id="UP001233999"/>
    </source>
</evidence>
<gene>
    <name evidence="1" type="ORF">L9F63_010743</name>
</gene>
<dbReference type="Proteomes" id="UP001233999">
    <property type="component" value="Unassembled WGS sequence"/>
</dbReference>
<organism evidence="1 2">
    <name type="scientific">Diploptera punctata</name>
    <name type="common">Pacific beetle cockroach</name>
    <dbReference type="NCBI Taxonomy" id="6984"/>
    <lineage>
        <taxon>Eukaryota</taxon>
        <taxon>Metazoa</taxon>
        <taxon>Ecdysozoa</taxon>
        <taxon>Arthropoda</taxon>
        <taxon>Hexapoda</taxon>
        <taxon>Insecta</taxon>
        <taxon>Pterygota</taxon>
        <taxon>Neoptera</taxon>
        <taxon>Polyneoptera</taxon>
        <taxon>Dictyoptera</taxon>
        <taxon>Blattodea</taxon>
        <taxon>Blaberoidea</taxon>
        <taxon>Blaberidae</taxon>
        <taxon>Diplopterinae</taxon>
        <taxon>Diploptera</taxon>
    </lineage>
</organism>
<feature type="non-terminal residue" evidence="1">
    <location>
        <position position="212"/>
    </location>
</feature>
<dbReference type="AlphaFoldDB" id="A0AAD8ER00"/>
<reference evidence="1" key="2">
    <citation type="submission" date="2023-05" db="EMBL/GenBank/DDBJ databases">
        <authorList>
            <person name="Fouks B."/>
        </authorList>
    </citation>
    <scope>NUCLEOTIDE SEQUENCE</scope>
    <source>
        <strain evidence="1">Stay&amp;Tobe</strain>
        <tissue evidence="1">Testes</tissue>
    </source>
</reference>
<dbReference type="EMBL" id="JASPKZ010001205">
    <property type="protein sequence ID" value="KAJ9598572.1"/>
    <property type="molecule type" value="Genomic_DNA"/>
</dbReference>
<evidence type="ECO:0000313" key="1">
    <source>
        <dbReference type="EMBL" id="KAJ9598572.1"/>
    </source>
</evidence>
<keyword evidence="2" id="KW-1185">Reference proteome</keyword>
<name>A0AAD8ER00_DIPPU</name>